<feature type="transmembrane region" description="Helical" evidence="1">
    <location>
        <begin position="64"/>
        <end position="89"/>
    </location>
</feature>
<protein>
    <submittedName>
        <fullName evidence="2">Uncharacterized protein</fullName>
    </submittedName>
</protein>
<dbReference type="EMBL" id="JASCZI010093435">
    <property type="protein sequence ID" value="MED6153293.1"/>
    <property type="molecule type" value="Genomic_DNA"/>
</dbReference>
<evidence type="ECO:0000313" key="3">
    <source>
        <dbReference type="Proteomes" id="UP001341840"/>
    </source>
</evidence>
<keyword evidence="3" id="KW-1185">Reference proteome</keyword>
<comment type="caution">
    <text evidence="2">The sequence shown here is derived from an EMBL/GenBank/DDBJ whole genome shotgun (WGS) entry which is preliminary data.</text>
</comment>
<keyword evidence="1" id="KW-0472">Membrane</keyword>
<sequence length="102" mass="11332">PPKDTFSESPGPLVALRYSVRPPPLLATTIFIQPVLPCFYVLHGPLRGPLHHPPAVARHHRLHLTGYCLVSTCSAVFCIIPSHCFPFMVTGSLFRFVWLLSS</sequence>
<accession>A0ABU6TZ55</accession>
<gene>
    <name evidence="2" type="ORF">PIB30_100508</name>
</gene>
<proteinExistence type="predicted"/>
<name>A0ABU6TZ55_9FABA</name>
<reference evidence="2 3" key="1">
    <citation type="journal article" date="2023" name="Plants (Basel)">
        <title>Bridging the Gap: Combining Genomics and Transcriptomics Approaches to Understand Stylosanthes scabra, an Orphan Legume from the Brazilian Caatinga.</title>
        <authorList>
            <person name="Ferreira-Neto J.R.C."/>
            <person name="da Silva M.D."/>
            <person name="Binneck E."/>
            <person name="de Melo N.F."/>
            <person name="da Silva R.H."/>
            <person name="de Melo A.L.T.M."/>
            <person name="Pandolfi V."/>
            <person name="Bustamante F.O."/>
            <person name="Brasileiro-Vidal A.C."/>
            <person name="Benko-Iseppon A.M."/>
        </authorList>
    </citation>
    <scope>NUCLEOTIDE SEQUENCE [LARGE SCALE GENOMIC DNA]</scope>
    <source>
        <tissue evidence="2">Leaves</tissue>
    </source>
</reference>
<evidence type="ECO:0000313" key="2">
    <source>
        <dbReference type="EMBL" id="MED6153293.1"/>
    </source>
</evidence>
<organism evidence="2 3">
    <name type="scientific">Stylosanthes scabra</name>
    <dbReference type="NCBI Taxonomy" id="79078"/>
    <lineage>
        <taxon>Eukaryota</taxon>
        <taxon>Viridiplantae</taxon>
        <taxon>Streptophyta</taxon>
        <taxon>Embryophyta</taxon>
        <taxon>Tracheophyta</taxon>
        <taxon>Spermatophyta</taxon>
        <taxon>Magnoliopsida</taxon>
        <taxon>eudicotyledons</taxon>
        <taxon>Gunneridae</taxon>
        <taxon>Pentapetalae</taxon>
        <taxon>rosids</taxon>
        <taxon>fabids</taxon>
        <taxon>Fabales</taxon>
        <taxon>Fabaceae</taxon>
        <taxon>Papilionoideae</taxon>
        <taxon>50 kb inversion clade</taxon>
        <taxon>dalbergioids sensu lato</taxon>
        <taxon>Dalbergieae</taxon>
        <taxon>Pterocarpus clade</taxon>
        <taxon>Stylosanthes</taxon>
    </lineage>
</organism>
<feature type="non-terminal residue" evidence="2">
    <location>
        <position position="1"/>
    </location>
</feature>
<evidence type="ECO:0000256" key="1">
    <source>
        <dbReference type="SAM" id="Phobius"/>
    </source>
</evidence>
<keyword evidence="1" id="KW-1133">Transmembrane helix</keyword>
<dbReference type="Proteomes" id="UP001341840">
    <property type="component" value="Unassembled WGS sequence"/>
</dbReference>
<feature type="transmembrane region" description="Helical" evidence="1">
    <location>
        <begin position="25"/>
        <end position="43"/>
    </location>
</feature>
<keyword evidence="1" id="KW-0812">Transmembrane</keyword>